<gene>
    <name evidence="1" type="ORF">ACFO3I_14485</name>
</gene>
<sequence>MCGYCIERNLVLDMWQRGEFSSAPGIEDIFCDSYSIECPDFSALLILHQSGQLLWPAILLVRLAAHSLVKHLTDAEQQLQIAMLKDGEECHQKSDWPLVDELLSAIYTGQQLPFAAIDDLPAEIEQQLLAVLHWAVPRFYPEELAWTATDDVDEALLLQYHQQHQALTDEFYLYLPQISMALEFVRHLQPQHPIWQQIALNPIACNITFNAYELAFKRYAQVHCIEQYGIDWFWQHWQTLPTVNIFYLVARLHFSPAEIIALQLKLEKEHLGCDMQLTRTECISALNELSLAIEFSF</sequence>
<accession>A0ABV9JPN6</accession>
<proteinExistence type="predicted"/>
<comment type="caution">
    <text evidence="1">The sequence shown here is derived from an EMBL/GenBank/DDBJ whole genome shotgun (WGS) entry which is preliminary data.</text>
</comment>
<name>A0ABV9JPN6_9GAMM</name>
<protein>
    <submittedName>
        <fullName evidence="1">Uncharacterized protein</fullName>
    </submittedName>
</protein>
<dbReference type="EMBL" id="JBHSGB010000012">
    <property type="protein sequence ID" value="MFC4656220.1"/>
    <property type="molecule type" value="Genomic_DNA"/>
</dbReference>
<reference evidence="2" key="1">
    <citation type="journal article" date="2019" name="Int. J. Syst. Evol. Microbiol.">
        <title>The Global Catalogue of Microorganisms (GCM) 10K type strain sequencing project: providing services to taxonomists for standard genome sequencing and annotation.</title>
        <authorList>
            <consortium name="The Broad Institute Genomics Platform"/>
            <consortium name="The Broad Institute Genome Sequencing Center for Infectious Disease"/>
            <person name="Wu L."/>
            <person name="Ma J."/>
        </authorList>
    </citation>
    <scope>NUCLEOTIDE SEQUENCE [LARGE SCALE GENOMIC DNA]</scope>
    <source>
        <strain evidence="2">DT28</strain>
    </source>
</reference>
<organism evidence="1 2">
    <name type="scientific">Rheinheimera marina</name>
    <dbReference type="NCBI Taxonomy" id="1774958"/>
    <lineage>
        <taxon>Bacteria</taxon>
        <taxon>Pseudomonadati</taxon>
        <taxon>Pseudomonadota</taxon>
        <taxon>Gammaproteobacteria</taxon>
        <taxon>Chromatiales</taxon>
        <taxon>Chromatiaceae</taxon>
        <taxon>Rheinheimera</taxon>
    </lineage>
</organism>
<evidence type="ECO:0000313" key="1">
    <source>
        <dbReference type="EMBL" id="MFC4656220.1"/>
    </source>
</evidence>
<dbReference type="Proteomes" id="UP001595962">
    <property type="component" value="Unassembled WGS sequence"/>
</dbReference>
<evidence type="ECO:0000313" key="2">
    <source>
        <dbReference type="Proteomes" id="UP001595962"/>
    </source>
</evidence>
<keyword evidence="2" id="KW-1185">Reference proteome</keyword>
<dbReference type="RefSeq" id="WP_377335086.1">
    <property type="nucleotide sequence ID" value="NZ_JBHSGB010000012.1"/>
</dbReference>